<dbReference type="Pfam" id="PF12669">
    <property type="entry name" value="FeoB_associated"/>
    <property type="match status" value="1"/>
</dbReference>
<accession>A0AA42BQH7</accession>
<dbReference type="AlphaFoldDB" id="A0AA42BQH7"/>
<evidence type="ECO:0000313" key="1">
    <source>
        <dbReference type="EMBL" id="MCP8970315.1"/>
    </source>
</evidence>
<dbReference type="RefSeq" id="WP_254760230.1">
    <property type="nucleotide sequence ID" value="NZ_JANCLT010000010.1"/>
</dbReference>
<evidence type="ECO:0000313" key="2">
    <source>
        <dbReference type="Proteomes" id="UP001156102"/>
    </source>
</evidence>
<organism evidence="1 2">
    <name type="scientific">Ectobacillus ponti</name>
    <dbReference type="NCBI Taxonomy" id="2961894"/>
    <lineage>
        <taxon>Bacteria</taxon>
        <taxon>Bacillati</taxon>
        <taxon>Bacillota</taxon>
        <taxon>Bacilli</taxon>
        <taxon>Bacillales</taxon>
        <taxon>Bacillaceae</taxon>
        <taxon>Ectobacillus</taxon>
    </lineage>
</organism>
<comment type="caution">
    <text evidence="1">The sequence shown here is derived from an EMBL/GenBank/DDBJ whole genome shotgun (WGS) entry which is preliminary data.</text>
</comment>
<reference evidence="1" key="1">
    <citation type="submission" date="2022-07" db="EMBL/GenBank/DDBJ databases">
        <authorList>
            <person name="Li W.-J."/>
            <person name="Deng Q.-Q."/>
        </authorList>
    </citation>
    <scope>NUCLEOTIDE SEQUENCE</scope>
    <source>
        <strain evidence="1">SYSU M60031</strain>
    </source>
</reference>
<protein>
    <submittedName>
        <fullName evidence="1">FeoB-associated Cys-rich membrane protein</fullName>
    </submittedName>
</protein>
<gene>
    <name evidence="1" type="ORF">NK662_17470</name>
</gene>
<dbReference type="EMBL" id="JANCLT010000010">
    <property type="protein sequence ID" value="MCP8970315.1"/>
    <property type="molecule type" value="Genomic_DNA"/>
</dbReference>
<keyword evidence="2" id="KW-1185">Reference proteome</keyword>
<name>A0AA42BQH7_9BACI</name>
<proteinExistence type="predicted"/>
<dbReference type="Proteomes" id="UP001156102">
    <property type="component" value="Unassembled WGS sequence"/>
</dbReference>
<sequence>MMNIVLGALIFGYAAYSVWKFVQRSKQGKCAACALNKACAGSTCNVVEAKQTKQA</sequence>